<accession>A0ABW9J8F1</accession>
<name>A0ABW9J8F1_9SPHI</name>
<gene>
    <name evidence="1" type="ORF">E6A44_012340</name>
</gene>
<organism evidence="1 2">
    <name type="scientific">Pedobacter ureilyticus</name>
    <dbReference type="NCBI Taxonomy" id="1393051"/>
    <lineage>
        <taxon>Bacteria</taxon>
        <taxon>Pseudomonadati</taxon>
        <taxon>Bacteroidota</taxon>
        <taxon>Sphingobacteriia</taxon>
        <taxon>Sphingobacteriales</taxon>
        <taxon>Sphingobacteriaceae</taxon>
        <taxon>Pedobacter</taxon>
    </lineage>
</organism>
<reference evidence="1 2" key="1">
    <citation type="submission" date="2024-12" db="EMBL/GenBank/DDBJ databases">
        <authorList>
            <person name="Hu S."/>
        </authorList>
    </citation>
    <scope>NUCLEOTIDE SEQUENCE [LARGE SCALE GENOMIC DNA]</scope>
    <source>
        <strain evidence="1 2">THG-T11</strain>
    </source>
</reference>
<keyword evidence="2" id="KW-1185">Reference proteome</keyword>
<sequence>MKKYLYVVLCFINIAAFAQEIKLKKRKPNALTGSEFAKSIADTSLSLVDREKQIYQEIKNGNIPNLLRKLTVIQIKKVIDTKYYKLEFYVLADYLSIGTDDDFFYIPTTPMLAQQIADLTDAILPTKQMVDDIYANAKIKLEPRPIPPSKAMTMVPVFVDHNQIILGQLENYQQQHLQSELTAGNKKDIIISNKIYGEPTPRVVIYGWHKLDGKVIQPVYNKHTNTWADYSHGVRLISNIGYLNGKRIKLTELLKDPVLHELLSDEGVILEAKYPLK</sequence>
<comment type="caution">
    <text evidence="1">The sequence shown here is derived from an EMBL/GenBank/DDBJ whole genome shotgun (WGS) entry which is preliminary data.</text>
</comment>
<dbReference type="RefSeq" id="WP_138723483.1">
    <property type="nucleotide sequence ID" value="NZ_SSHJ02000007.1"/>
</dbReference>
<evidence type="ECO:0000313" key="1">
    <source>
        <dbReference type="EMBL" id="MFN0256369.1"/>
    </source>
</evidence>
<protein>
    <submittedName>
        <fullName evidence="1">Uncharacterized protein</fullName>
    </submittedName>
</protein>
<dbReference type="EMBL" id="SSHJ02000007">
    <property type="protein sequence ID" value="MFN0256369.1"/>
    <property type="molecule type" value="Genomic_DNA"/>
</dbReference>
<dbReference type="Proteomes" id="UP001517247">
    <property type="component" value="Unassembled WGS sequence"/>
</dbReference>
<evidence type="ECO:0000313" key="2">
    <source>
        <dbReference type="Proteomes" id="UP001517247"/>
    </source>
</evidence>
<proteinExistence type="predicted"/>